<keyword evidence="5 6" id="KW-0472">Membrane</keyword>
<feature type="transmembrane region" description="Helical" evidence="6">
    <location>
        <begin position="43"/>
        <end position="59"/>
    </location>
</feature>
<keyword evidence="3 6" id="KW-0812">Transmembrane</keyword>
<comment type="subcellular location">
    <subcellularLocation>
        <location evidence="1">Membrane</location>
        <topology evidence="1">Multi-pass membrane protein</topology>
    </subcellularLocation>
</comment>
<dbReference type="AlphaFoldDB" id="A0A0W0TFT8"/>
<organism evidence="8 9">
    <name type="scientific">Legionella erythra</name>
    <dbReference type="NCBI Taxonomy" id="448"/>
    <lineage>
        <taxon>Bacteria</taxon>
        <taxon>Pseudomonadati</taxon>
        <taxon>Pseudomonadota</taxon>
        <taxon>Gammaproteobacteria</taxon>
        <taxon>Legionellales</taxon>
        <taxon>Legionellaceae</taxon>
        <taxon>Legionella</taxon>
    </lineage>
</organism>
<dbReference type="OrthoDB" id="5670831at2"/>
<evidence type="ECO:0000313" key="8">
    <source>
        <dbReference type="EMBL" id="KTC94442.1"/>
    </source>
</evidence>
<dbReference type="InterPro" id="IPR011701">
    <property type="entry name" value="MFS"/>
</dbReference>
<evidence type="ECO:0000256" key="5">
    <source>
        <dbReference type="ARBA" id="ARBA00023136"/>
    </source>
</evidence>
<feature type="transmembrane region" description="Helical" evidence="6">
    <location>
        <begin position="332"/>
        <end position="356"/>
    </location>
</feature>
<feature type="transmembrane region" description="Helical" evidence="6">
    <location>
        <begin position="100"/>
        <end position="117"/>
    </location>
</feature>
<keyword evidence="4 6" id="KW-1133">Transmembrane helix</keyword>
<feature type="transmembrane region" description="Helical" evidence="6">
    <location>
        <begin position="362"/>
        <end position="383"/>
    </location>
</feature>
<dbReference type="SUPFAM" id="SSF103473">
    <property type="entry name" value="MFS general substrate transporter"/>
    <property type="match status" value="1"/>
</dbReference>
<dbReference type="Proteomes" id="UP000054773">
    <property type="component" value="Unassembled WGS sequence"/>
</dbReference>
<dbReference type="PATRIC" id="fig|448.7.peg.2734"/>
<dbReference type="PANTHER" id="PTHR23502">
    <property type="entry name" value="MAJOR FACILITATOR SUPERFAMILY"/>
    <property type="match status" value="1"/>
</dbReference>
<reference evidence="8 9" key="1">
    <citation type="submission" date="2015-11" db="EMBL/GenBank/DDBJ databases">
        <title>Genomic analysis of 38 Legionella species identifies large and diverse effector repertoires.</title>
        <authorList>
            <person name="Burstein D."/>
            <person name="Amaro F."/>
            <person name="Zusman T."/>
            <person name="Lifshitz Z."/>
            <person name="Cohen O."/>
            <person name="Gilbert J.A."/>
            <person name="Pupko T."/>
            <person name="Shuman H.A."/>
            <person name="Segal G."/>
        </authorList>
    </citation>
    <scope>NUCLEOTIDE SEQUENCE [LARGE SCALE GENOMIC DNA]</scope>
    <source>
        <strain evidence="8 9">SE-32A-C8</strain>
    </source>
</reference>
<dbReference type="InterPro" id="IPR020846">
    <property type="entry name" value="MFS_dom"/>
</dbReference>
<sequence>MRKSAWIMILLTWFLGNMSIHFITPALPQLAVFFDVTPRVAQLTISLFLSGKAISMLLWSRLSEQRGRKPVFIVGLLLYTVSNWLCSLSHSVFFFLLCRFMQGVAVGATLLMGRAMVNDTHNEQQATRQFAFLFSLAGFFICFLPVLGGYIHHYWPWQAATFIMAAYGLLLLCLTPWIAETHTSPAAVLPLGQTISLVFHHALFVRYLIVSALMMAGESAFNTSAPFILIQGGGFSVSQYGSIKTIMAIMHLVGTGTCGLLTRYFSSAQLAVFGVRFFAGSALLMVFFSWTGSQLILLFIVPMMVYYFGTGFIVASTTAASVRPFPQHMATALALTLFCQFTFSALFSLISSLLSIEHVTPFMGLMSLIGVCSLIAASGLALNKSPTQQGDSRSRIV</sequence>
<comment type="caution">
    <text evidence="8">The sequence shown here is derived from an EMBL/GenBank/DDBJ whole genome shotgun (WGS) entry which is preliminary data.</text>
</comment>
<keyword evidence="2" id="KW-0813">Transport</keyword>
<name>A0A0W0TFT8_LEGER</name>
<feature type="transmembrane region" description="Helical" evidence="6">
    <location>
        <begin position="245"/>
        <end position="265"/>
    </location>
</feature>
<feature type="transmembrane region" description="Helical" evidence="6">
    <location>
        <begin position="157"/>
        <end position="179"/>
    </location>
</feature>
<protein>
    <submittedName>
        <fullName evidence="8">Drug resistance transporter, Bcr/CflA</fullName>
    </submittedName>
</protein>
<keyword evidence="9" id="KW-1185">Reference proteome</keyword>
<evidence type="ECO:0000256" key="4">
    <source>
        <dbReference type="ARBA" id="ARBA00022989"/>
    </source>
</evidence>
<evidence type="ECO:0000313" key="9">
    <source>
        <dbReference type="Proteomes" id="UP000054773"/>
    </source>
</evidence>
<dbReference type="STRING" id="448.Lery_2609"/>
<gene>
    <name evidence="8" type="ORF">Lery_2609</name>
</gene>
<proteinExistence type="predicted"/>
<feature type="domain" description="Major facilitator superfamily (MFS) profile" evidence="7">
    <location>
        <begin position="5"/>
        <end position="388"/>
    </location>
</feature>
<dbReference type="GO" id="GO:0022857">
    <property type="term" value="F:transmembrane transporter activity"/>
    <property type="evidence" value="ECO:0007669"/>
    <property type="project" value="InterPro"/>
</dbReference>
<evidence type="ECO:0000256" key="1">
    <source>
        <dbReference type="ARBA" id="ARBA00004141"/>
    </source>
</evidence>
<accession>A0A0W0TFT8</accession>
<dbReference type="PROSITE" id="PS50850">
    <property type="entry name" value="MFS"/>
    <property type="match status" value="1"/>
</dbReference>
<evidence type="ECO:0000256" key="2">
    <source>
        <dbReference type="ARBA" id="ARBA00022448"/>
    </source>
</evidence>
<dbReference type="PANTHER" id="PTHR23502:SF132">
    <property type="entry name" value="POLYAMINE TRANSPORTER 2-RELATED"/>
    <property type="match status" value="1"/>
</dbReference>
<evidence type="ECO:0000259" key="7">
    <source>
        <dbReference type="PROSITE" id="PS50850"/>
    </source>
</evidence>
<evidence type="ECO:0000256" key="6">
    <source>
        <dbReference type="SAM" id="Phobius"/>
    </source>
</evidence>
<evidence type="ECO:0000256" key="3">
    <source>
        <dbReference type="ARBA" id="ARBA00022692"/>
    </source>
</evidence>
<dbReference type="Pfam" id="PF07690">
    <property type="entry name" value="MFS_1"/>
    <property type="match status" value="1"/>
</dbReference>
<dbReference type="GO" id="GO:1990961">
    <property type="term" value="P:xenobiotic detoxification by transmembrane export across the plasma membrane"/>
    <property type="evidence" value="ECO:0007669"/>
    <property type="project" value="TreeGrafter"/>
</dbReference>
<feature type="transmembrane region" description="Helical" evidence="6">
    <location>
        <begin position="129"/>
        <end position="151"/>
    </location>
</feature>
<dbReference type="GO" id="GO:0005886">
    <property type="term" value="C:plasma membrane"/>
    <property type="evidence" value="ECO:0007669"/>
    <property type="project" value="TreeGrafter"/>
</dbReference>
<dbReference type="Gene3D" id="1.20.1720.10">
    <property type="entry name" value="Multidrug resistance protein D"/>
    <property type="match status" value="1"/>
</dbReference>
<feature type="transmembrane region" description="Helical" evidence="6">
    <location>
        <begin position="71"/>
        <end position="94"/>
    </location>
</feature>
<feature type="transmembrane region" description="Helical" evidence="6">
    <location>
        <begin position="296"/>
        <end position="320"/>
    </location>
</feature>
<dbReference type="InterPro" id="IPR036259">
    <property type="entry name" value="MFS_trans_sf"/>
</dbReference>
<dbReference type="EMBL" id="LNYA01000034">
    <property type="protein sequence ID" value="KTC94442.1"/>
    <property type="molecule type" value="Genomic_DNA"/>
</dbReference>
<feature type="transmembrane region" description="Helical" evidence="6">
    <location>
        <begin position="270"/>
        <end position="290"/>
    </location>
</feature>